<dbReference type="Gene3D" id="1.20.1220.20">
    <property type="entry name" value="Uncharcterised protein PF01724"/>
    <property type="match status" value="1"/>
</dbReference>
<evidence type="ECO:0000313" key="1">
    <source>
        <dbReference type="EMBL" id="APB33968.1"/>
    </source>
</evidence>
<proteinExistence type="predicted"/>
<dbReference type="EMBL" id="CP017675">
    <property type="protein sequence ID" value="APB33968.1"/>
    <property type="molecule type" value="Genomic_DNA"/>
</dbReference>
<dbReference type="STRING" id="1188229.GlitD10_1644"/>
<dbReference type="RefSeq" id="WP_071454480.1">
    <property type="nucleotide sequence ID" value="NZ_CP017675.1"/>
</dbReference>
<keyword evidence="2" id="KW-1185">Reference proteome</keyword>
<dbReference type="OrthoDB" id="5769308at2"/>
<accession>A0A1J0ADH8</accession>
<reference evidence="1 2" key="1">
    <citation type="submission" date="2016-10" db="EMBL/GenBank/DDBJ databases">
        <title>Description of Gloeomargarita lithophora gen. nov., sp. nov., a thylakoid-bearing basal-branching cyanobacterium with intracellular carbonates, and proposal for Gloeomargaritales ord. nov.</title>
        <authorList>
            <person name="Moreira D."/>
            <person name="Tavera R."/>
            <person name="Benzerara K."/>
            <person name="Skouri-Panet F."/>
            <person name="Couradeau E."/>
            <person name="Gerard E."/>
            <person name="Loussert C."/>
            <person name="Novelo E."/>
            <person name="Zivanovic Y."/>
            <person name="Lopez-Garcia P."/>
        </authorList>
    </citation>
    <scope>NUCLEOTIDE SEQUENCE [LARGE SCALE GENOMIC DNA]</scope>
    <source>
        <strain evidence="1 2">D10</strain>
    </source>
</reference>
<dbReference type="Pfam" id="PF01724">
    <property type="entry name" value="DUF29"/>
    <property type="match status" value="1"/>
</dbReference>
<organism evidence="1 2">
    <name type="scientific">Gloeomargarita lithophora Alchichica-D10</name>
    <dbReference type="NCBI Taxonomy" id="1188229"/>
    <lineage>
        <taxon>Bacteria</taxon>
        <taxon>Bacillati</taxon>
        <taxon>Cyanobacteriota</taxon>
        <taxon>Cyanophyceae</taxon>
        <taxon>Gloeomargaritales</taxon>
        <taxon>Gloeomargaritaceae</taxon>
        <taxon>Gloeomargarita</taxon>
    </lineage>
</organism>
<dbReference type="PANTHER" id="PTHR34235:SF4">
    <property type="entry name" value="SLR0291 PROTEIN"/>
    <property type="match status" value="1"/>
</dbReference>
<protein>
    <recommendedName>
        <fullName evidence="3">DUF29 domain-containing protein</fullName>
    </recommendedName>
</protein>
<dbReference type="AlphaFoldDB" id="A0A1J0ADH8"/>
<evidence type="ECO:0000313" key="2">
    <source>
        <dbReference type="Proteomes" id="UP000180235"/>
    </source>
</evidence>
<evidence type="ECO:0008006" key="3">
    <source>
        <dbReference type="Google" id="ProtNLM"/>
    </source>
</evidence>
<sequence>MDNTVYEKDFYRWTQKQANLLSRKQFDELDLTHLVEELQSLGNQHYDQLESRLIQLISHLLKWQIQHWRRSNSWRASIKVQRISIDKLLKRNPGLKPRVQEAFIESWAETRGIAMIETDLPEAYFPDACPFVLAEVMNPDFWPES</sequence>
<gene>
    <name evidence="1" type="ORF">GlitD10_1644</name>
</gene>
<dbReference type="InterPro" id="IPR002636">
    <property type="entry name" value="DUF29"/>
</dbReference>
<name>A0A1J0ADH8_9CYAN</name>
<dbReference type="Proteomes" id="UP000180235">
    <property type="component" value="Chromosome"/>
</dbReference>
<dbReference type="PANTHER" id="PTHR34235">
    <property type="entry name" value="SLR1203 PROTEIN-RELATED"/>
    <property type="match status" value="1"/>
</dbReference>
<dbReference type="KEGG" id="glt:GlitD10_1644"/>